<proteinExistence type="predicted"/>
<evidence type="ECO:0000313" key="1">
    <source>
        <dbReference type="EMBL" id="KAA1114048.1"/>
    </source>
</evidence>
<dbReference type="InterPro" id="IPR052925">
    <property type="entry name" value="Phage_Integrase-like_Recomb"/>
</dbReference>
<dbReference type="AlphaFoldDB" id="A0A5B0QLG5"/>
<organism evidence="1 2">
    <name type="scientific">Puccinia graminis f. sp. tritici</name>
    <dbReference type="NCBI Taxonomy" id="56615"/>
    <lineage>
        <taxon>Eukaryota</taxon>
        <taxon>Fungi</taxon>
        <taxon>Dikarya</taxon>
        <taxon>Basidiomycota</taxon>
        <taxon>Pucciniomycotina</taxon>
        <taxon>Pucciniomycetes</taxon>
        <taxon>Pucciniales</taxon>
        <taxon>Pucciniaceae</taxon>
        <taxon>Puccinia</taxon>
    </lineage>
</organism>
<comment type="caution">
    <text evidence="1">The sequence shown here is derived from an EMBL/GenBank/DDBJ whole genome shotgun (WGS) entry which is preliminary data.</text>
</comment>
<accession>A0A5B0QLG5</accession>
<dbReference type="EMBL" id="VDEP01000273">
    <property type="protein sequence ID" value="KAA1114048.1"/>
    <property type="molecule type" value="Genomic_DNA"/>
</dbReference>
<name>A0A5B0QLG5_PUCGR</name>
<dbReference type="Proteomes" id="UP000325313">
    <property type="component" value="Unassembled WGS sequence"/>
</dbReference>
<gene>
    <name evidence="1" type="ORF">PGTUg99_011718</name>
</gene>
<dbReference type="PANTHER" id="PTHR34605:SF3">
    <property type="entry name" value="P CELL-TYPE AGGLUTINATION PROTEIN MAP4-LIKE-RELATED"/>
    <property type="match status" value="1"/>
</dbReference>
<sequence>MLKSSAYTDVEAPKKPQKKAVTISILIKLAEVLATGNPFQRALFDLCVVAFWGMARLVELTYNNDSGPLRAQASLLTTDVKKGSEDRTEVIRLIIQGAKTAGPGEEQTILLRALPNMLCPVLAVNQRLLEAERYGKMEEDCDKSLFGFTEPGSRHQRSTCLGQNLGSLRLCERLGPLLPGQRSLNPACPGNAR</sequence>
<dbReference type="PANTHER" id="PTHR34605">
    <property type="entry name" value="PHAGE_INTEGRASE DOMAIN-CONTAINING PROTEIN"/>
    <property type="match status" value="1"/>
</dbReference>
<evidence type="ECO:0000313" key="2">
    <source>
        <dbReference type="Proteomes" id="UP000325313"/>
    </source>
</evidence>
<reference evidence="1 2" key="1">
    <citation type="submission" date="2019-05" db="EMBL/GenBank/DDBJ databases">
        <title>Emergence of the Ug99 lineage of the wheat stem rust pathogen through somatic hybridization.</title>
        <authorList>
            <person name="Li F."/>
            <person name="Upadhyaya N.M."/>
            <person name="Sperschneider J."/>
            <person name="Matny O."/>
            <person name="Nguyen-Phuc H."/>
            <person name="Mago R."/>
            <person name="Raley C."/>
            <person name="Miller M.E."/>
            <person name="Silverstein K.A.T."/>
            <person name="Henningsen E."/>
            <person name="Hirsch C.D."/>
            <person name="Visser B."/>
            <person name="Pretorius Z.A."/>
            <person name="Steffenson B.J."/>
            <person name="Schwessinger B."/>
            <person name="Dodds P.N."/>
            <person name="Figueroa M."/>
        </authorList>
    </citation>
    <scope>NUCLEOTIDE SEQUENCE [LARGE SCALE GENOMIC DNA]</scope>
    <source>
        <strain evidence="1 2">Ug99</strain>
    </source>
</reference>
<protein>
    <submittedName>
        <fullName evidence="1">Uncharacterized protein</fullName>
    </submittedName>
</protein>